<dbReference type="AlphaFoldDB" id="A0A4Q1SIA6"/>
<keyword evidence="1" id="KW-0812">Transmembrane</keyword>
<reference evidence="2 3" key="1">
    <citation type="journal article" date="2016" name="Int. J. Syst. Evol. Microbiol.">
        <title>Acidipila dinghuensis sp. nov., an acidobacterium isolated from forest soil.</title>
        <authorList>
            <person name="Jiang Y.W."/>
            <person name="Wang J."/>
            <person name="Chen M.H."/>
            <person name="Lv Y.Y."/>
            <person name="Qiu L.H."/>
        </authorList>
    </citation>
    <scope>NUCLEOTIDE SEQUENCE [LARGE SCALE GENOMIC DNA]</scope>
    <source>
        <strain evidence="2 3">DHOF10</strain>
    </source>
</reference>
<accession>A0A4Q1SIA6</accession>
<organism evidence="2 3">
    <name type="scientific">Silvibacterium dinghuense</name>
    <dbReference type="NCBI Taxonomy" id="1560006"/>
    <lineage>
        <taxon>Bacteria</taxon>
        <taxon>Pseudomonadati</taxon>
        <taxon>Acidobacteriota</taxon>
        <taxon>Terriglobia</taxon>
        <taxon>Terriglobales</taxon>
        <taxon>Acidobacteriaceae</taxon>
        <taxon>Silvibacterium</taxon>
    </lineage>
</organism>
<dbReference type="RefSeq" id="WP_129206905.1">
    <property type="nucleotide sequence ID" value="NZ_BMGU01000001.1"/>
</dbReference>
<comment type="caution">
    <text evidence="2">The sequence shown here is derived from an EMBL/GenBank/DDBJ whole genome shotgun (WGS) entry which is preliminary data.</text>
</comment>
<proteinExistence type="predicted"/>
<evidence type="ECO:0000256" key="1">
    <source>
        <dbReference type="SAM" id="Phobius"/>
    </source>
</evidence>
<keyword evidence="1" id="KW-1133">Transmembrane helix</keyword>
<sequence>MSGLSLRDPQVVGVLTAAGLCLGGIAAYYAMRKKPTEEELERLRRELLVKAGRIIDGTILDISDLSPEESGRPDGLQLILYKYEIAGVVYECSQDVTQLGDYINIYEARLSFPCSVRYDPHRPVNSIVVAEGWSGLRDTANSVPIRRAPRRSRIPTPYL</sequence>
<evidence type="ECO:0008006" key="4">
    <source>
        <dbReference type="Google" id="ProtNLM"/>
    </source>
</evidence>
<keyword evidence="3" id="KW-1185">Reference proteome</keyword>
<protein>
    <recommendedName>
        <fullName evidence="4">DUF3592 domain-containing protein</fullName>
    </recommendedName>
</protein>
<feature type="transmembrane region" description="Helical" evidence="1">
    <location>
        <begin position="12"/>
        <end position="31"/>
    </location>
</feature>
<keyword evidence="1" id="KW-0472">Membrane</keyword>
<dbReference type="OrthoDB" id="121256at2"/>
<evidence type="ECO:0000313" key="2">
    <source>
        <dbReference type="EMBL" id="RXS97125.1"/>
    </source>
</evidence>
<name>A0A4Q1SIA6_9BACT</name>
<dbReference type="Proteomes" id="UP000290253">
    <property type="component" value="Unassembled WGS sequence"/>
</dbReference>
<evidence type="ECO:0000313" key="3">
    <source>
        <dbReference type="Proteomes" id="UP000290253"/>
    </source>
</evidence>
<dbReference type="EMBL" id="SDMK01000001">
    <property type="protein sequence ID" value="RXS97125.1"/>
    <property type="molecule type" value="Genomic_DNA"/>
</dbReference>
<gene>
    <name evidence="2" type="ORF">ESZ00_04190</name>
</gene>